<dbReference type="EMBL" id="LAZR01038082">
    <property type="protein sequence ID" value="KKL20484.1"/>
    <property type="molecule type" value="Genomic_DNA"/>
</dbReference>
<proteinExistence type="predicted"/>
<sequence length="75" mass="8218">MAKAVWLPKPELAPDVINLAITLEEAEALLAITGNIFGPEEGPRGATSRVYWTLKHIGITKEDIHLTGQIRLEAK</sequence>
<evidence type="ECO:0000313" key="1">
    <source>
        <dbReference type="EMBL" id="KKL20484.1"/>
    </source>
</evidence>
<reference evidence="1" key="1">
    <citation type="journal article" date="2015" name="Nature">
        <title>Complex archaea that bridge the gap between prokaryotes and eukaryotes.</title>
        <authorList>
            <person name="Spang A."/>
            <person name="Saw J.H."/>
            <person name="Jorgensen S.L."/>
            <person name="Zaremba-Niedzwiedzka K."/>
            <person name="Martijn J."/>
            <person name="Lind A.E."/>
            <person name="van Eijk R."/>
            <person name="Schleper C."/>
            <person name="Guy L."/>
            <person name="Ettema T.J."/>
        </authorList>
    </citation>
    <scope>NUCLEOTIDE SEQUENCE</scope>
</reference>
<dbReference type="AlphaFoldDB" id="A0A0F9BEX5"/>
<protein>
    <submittedName>
        <fullName evidence="1">Uncharacterized protein</fullName>
    </submittedName>
</protein>
<comment type="caution">
    <text evidence="1">The sequence shown here is derived from an EMBL/GenBank/DDBJ whole genome shotgun (WGS) entry which is preliminary data.</text>
</comment>
<accession>A0A0F9BEX5</accession>
<organism evidence="1">
    <name type="scientific">marine sediment metagenome</name>
    <dbReference type="NCBI Taxonomy" id="412755"/>
    <lineage>
        <taxon>unclassified sequences</taxon>
        <taxon>metagenomes</taxon>
        <taxon>ecological metagenomes</taxon>
    </lineage>
</organism>
<name>A0A0F9BEX5_9ZZZZ</name>
<gene>
    <name evidence="1" type="ORF">LCGC14_2455020</name>
</gene>